<keyword evidence="3" id="KW-1185">Reference proteome</keyword>
<accession>A0AAW0CSB4</accession>
<feature type="region of interest" description="Disordered" evidence="1">
    <location>
        <begin position="97"/>
        <end position="130"/>
    </location>
</feature>
<dbReference type="AlphaFoldDB" id="A0AAW0CSB4"/>
<proteinExistence type="predicted"/>
<protein>
    <submittedName>
        <fullName evidence="2">Uncharacterized protein</fullName>
    </submittedName>
</protein>
<feature type="region of interest" description="Disordered" evidence="1">
    <location>
        <begin position="1"/>
        <end position="61"/>
    </location>
</feature>
<evidence type="ECO:0000313" key="2">
    <source>
        <dbReference type="EMBL" id="KAK7040910.1"/>
    </source>
</evidence>
<feature type="compositionally biased region" description="Polar residues" evidence="1">
    <location>
        <begin position="97"/>
        <end position="108"/>
    </location>
</feature>
<feature type="compositionally biased region" description="Low complexity" evidence="1">
    <location>
        <begin position="271"/>
        <end position="284"/>
    </location>
</feature>
<feature type="compositionally biased region" description="Polar residues" evidence="1">
    <location>
        <begin position="186"/>
        <end position="195"/>
    </location>
</feature>
<evidence type="ECO:0000256" key="1">
    <source>
        <dbReference type="SAM" id="MobiDB-lite"/>
    </source>
</evidence>
<name>A0AAW0CSB4_9AGAR</name>
<evidence type="ECO:0000313" key="3">
    <source>
        <dbReference type="Proteomes" id="UP001383192"/>
    </source>
</evidence>
<reference evidence="2 3" key="1">
    <citation type="submission" date="2024-01" db="EMBL/GenBank/DDBJ databases">
        <title>A draft genome for a cacao thread blight-causing isolate of Paramarasmius palmivorus.</title>
        <authorList>
            <person name="Baruah I.K."/>
            <person name="Bukari Y."/>
            <person name="Amoako-Attah I."/>
            <person name="Meinhardt L.W."/>
            <person name="Bailey B.A."/>
            <person name="Cohen S.P."/>
        </authorList>
    </citation>
    <scope>NUCLEOTIDE SEQUENCE [LARGE SCALE GENOMIC DNA]</scope>
    <source>
        <strain evidence="2 3">GH-12</strain>
    </source>
</reference>
<dbReference type="EMBL" id="JAYKXP010000035">
    <property type="protein sequence ID" value="KAK7040910.1"/>
    <property type="molecule type" value="Genomic_DNA"/>
</dbReference>
<dbReference type="Proteomes" id="UP001383192">
    <property type="component" value="Unassembled WGS sequence"/>
</dbReference>
<comment type="caution">
    <text evidence="2">The sequence shown here is derived from an EMBL/GenBank/DDBJ whole genome shotgun (WGS) entry which is preliminary data.</text>
</comment>
<feature type="compositionally biased region" description="Polar residues" evidence="1">
    <location>
        <begin position="1"/>
        <end position="26"/>
    </location>
</feature>
<organism evidence="2 3">
    <name type="scientific">Paramarasmius palmivorus</name>
    <dbReference type="NCBI Taxonomy" id="297713"/>
    <lineage>
        <taxon>Eukaryota</taxon>
        <taxon>Fungi</taxon>
        <taxon>Dikarya</taxon>
        <taxon>Basidiomycota</taxon>
        <taxon>Agaricomycotina</taxon>
        <taxon>Agaricomycetes</taxon>
        <taxon>Agaricomycetidae</taxon>
        <taxon>Agaricales</taxon>
        <taxon>Marasmiineae</taxon>
        <taxon>Marasmiaceae</taxon>
        <taxon>Paramarasmius</taxon>
    </lineage>
</organism>
<sequence length="507" mass="55229">MALTALSNTHPFSSSGDKDSQTSGLEDQNLPALPVQRPRGQSLYQGHAPPPTVPAEGNAQDLLQEDEIGYSQSFADVYDWSSAFPFAFDYEESFDNPTDSPLLNTPTSHAPLANEWPGFPTPDAEASVTEDVHDRVVLNPVADIEDNQPDEFTEALAEVFCLFGDSPSVEQAPPPEDLIALEPATTEDSLLSTEASNHDTPEALAHGSQSSAILDPSPQDATQMVSSLVVPEALGTTGQPSHRRKRGREDDEDDDSGVPVDAKRNRTSRVSQTTSSPAPTSGPTVAHHPAATAVSNPPTQITFLVNTAPRQIVRCCLLSFSGFISSTVLSEQKGTCQSCPAGNSCSDTAIYDNRELCPEHYQLWEGLAKLPRWTQAKEAKLKTHFQNLLGVEALVKRAKGGALRAVPPSSIIAMDHYDLDYLRFAIPEDGFKKILLWAEDVMIQGIRRRPVIGFTFPGHEEYWGTHPGVETINTRGRKNLAPGTPRFWDRAKDRYPVWLGDDLAAPV</sequence>
<gene>
    <name evidence="2" type="ORF">VNI00_009506</name>
</gene>
<feature type="region of interest" description="Disordered" evidence="1">
    <location>
        <begin position="165"/>
        <end position="294"/>
    </location>
</feature>